<accession>A0A9I9DP14</accession>
<sequence>MEMVEVLPFDGRQRSKGSGKAFRKSFGKQIGIGRRCSNEVERLCVRFFVRVLGSKWRSTFEGSGGVRRVQGVNGVQPTTFKGSDGIQGVDDSVQKKAFQGFCICVSRKWRWRDFFLFY</sequence>
<proteinExistence type="predicted"/>
<evidence type="ECO:0000313" key="1">
    <source>
        <dbReference type="EnsemblPlants" id="MELO3C021770.2.1"/>
    </source>
</evidence>
<organism evidence="1">
    <name type="scientific">Cucumis melo</name>
    <name type="common">Muskmelon</name>
    <dbReference type="NCBI Taxonomy" id="3656"/>
    <lineage>
        <taxon>Eukaryota</taxon>
        <taxon>Viridiplantae</taxon>
        <taxon>Streptophyta</taxon>
        <taxon>Embryophyta</taxon>
        <taxon>Tracheophyta</taxon>
        <taxon>Spermatophyta</taxon>
        <taxon>Magnoliopsida</taxon>
        <taxon>eudicotyledons</taxon>
        <taxon>Gunneridae</taxon>
        <taxon>Pentapetalae</taxon>
        <taxon>rosids</taxon>
        <taxon>fabids</taxon>
        <taxon>Cucurbitales</taxon>
        <taxon>Cucurbitaceae</taxon>
        <taxon>Benincaseae</taxon>
        <taxon>Cucumis</taxon>
    </lineage>
</organism>
<dbReference type="Gramene" id="MELO3C021770.2.1">
    <property type="protein sequence ID" value="MELO3C021770.2.1"/>
    <property type="gene ID" value="MELO3C021770.2"/>
</dbReference>
<dbReference type="EnsemblPlants" id="MELO3C021770.2.1">
    <property type="protein sequence ID" value="MELO3C021770.2.1"/>
    <property type="gene ID" value="MELO3C021770.2"/>
</dbReference>
<name>A0A9I9DP14_CUCME</name>
<reference evidence="1" key="1">
    <citation type="submission" date="2023-03" db="UniProtKB">
        <authorList>
            <consortium name="EnsemblPlants"/>
        </authorList>
    </citation>
    <scope>IDENTIFICATION</scope>
</reference>
<dbReference type="AlphaFoldDB" id="A0A9I9DP14"/>
<protein>
    <submittedName>
        <fullName evidence="1">Uncharacterized protein</fullName>
    </submittedName>
</protein>